<accession>A0AAW0PY62</accession>
<evidence type="ECO:0000256" key="2">
    <source>
        <dbReference type="SAM" id="Phobius"/>
    </source>
</evidence>
<comment type="caution">
    <text evidence="3">The sequence shown here is derived from an EMBL/GenBank/DDBJ whole genome shotgun (WGS) entry which is preliminary data.</text>
</comment>
<name>A0AAW0PY62_9GOBI</name>
<feature type="transmembrane region" description="Helical" evidence="2">
    <location>
        <begin position="12"/>
        <end position="33"/>
    </location>
</feature>
<dbReference type="EMBL" id="JBBPFD010000002">
    <property type="protein sequence ID" value="KAK7940063.1"/>
    <property type="molecule type" value="Genomic_DNA"/>
</dbReference>
<evidence type="ECO:0000313" key="4">
    <source>
        <dbReference type="Proteomes" id="UP001460270"/>
    </source>
</evidence>
<proteinExistence type="predicted"/>
<keyword evidence="2" id="KW-0812">Transmembrane</keyword>
<gene>
    <name evidence="3" type="ORF">WMY93_003389</name>
</gene>
<feature type="compositionally biased region" description="Basic and acidic residues" evidence="1">
    <location>
        <begin position="146"/>
        <end position="155"/>
    </location>
</feature>
<feature type="compositionally biased region" description="Basic and acidic residues" evidence="1">
    <location>
        <begin position="166"/>
        <end position="175"/>
    </location>
</feature>
<dbReference type="Proteomes" id="UP001460270">
    <property type="component" value="Unassembled WGS sequence"/>
</dbReference>
<dbReference type="AlphaFoldDB" id="A0AAW0PY62"/>
<organism evidence="3 4">
    <name type="scientific">Mugilogobius chulae</name>
    <name type="common">yellowstripe goby</name>
    <dbReference type="NCBI Taxonomy" id="88201"/>
    <lineage>
        <taxon>Eukaryota</taxon>
        <taxon>Metazoa</taxon>
        <taxon>Chordata</taxon>
        <taxon>Craniata</taxon>
        <taxon>Vertebrata</taxon>
        <taxon>Euteleostomi</taxon>
        <taxon>Actinopterygii</taxon>
        <taxon>Neopterygii</taxon>
        <taxon>Teleostei</taxon>
        <taxon>Neoteleostei</taxon>
        <taxon>Acanthomorphata</taxon>
        <taxon>Gobiaria</taxon>
        <taxon>Gobiiformes</taxon>
        <taxon>Gobioidei</taxon>
        <taxon>Gobiidae</taxon>
        <taxon>Gobionellinae</taxon>
        <taxon>Mugilogobius</taxon>
    </lineage>
</organism>
<evidence type="ECO:0000256" key="1">
    <source>
        <dbReference type="SAM" id="MobiDB-lite"/>
    </source>
</evidence>
<feature type="region of interest" description="Disordered" evidence="1">
    <location>
        <begin position="137"/>
        <end position="175"/>
    </location>
</feature>
<protein>
    <submittedName>
        <fullName evidence="3">Uncharacterized protein</fullName>
    </submittedName>
</protein>
<sequence>MISAHRGGPGRLQGLLLFFFTWIIIGVEPFLLITQSYRCRATVRLSSRCCGATSYHGASSQTVSECHRPRTTCRSTYPRPRSCNCPRENEKLGWVFGALRCRLVLLQPQDRSSVPGKDRSLERRFYGALRGCRMDPYLPENGDLFPGKRYERGDMDQGETPGQKWTDLKQRKSRP</sequence>
<evidence type="ECO:0000313" key="3">
    <source>
        <dbReference type="EMBL" id="KAK7940063.1"/>
    </source>
</evidence>
<keyword evidence="4" id="KW-1185">Reference proteome</keyword>
<keyword evidence="2" id="KW-1133">Transmembrane helix</keyword>
<keyword evidence="2" id="KW-0472">Membrane</keyword>
<reference evidence="4" key="1">
    <citation type="submission" date="2024-04" db="EMBL/GenBank/DDBJ databases">
        <title>Salinicola lusitanus LLJ914,a marine bacterium isolated from the Okinawa Trough.</title>
        <authorList>
            <person name="Li J."/>
        </authorList>
    </citation>
    <scope>NUCLEOTIDE SEQUENCE [LARGE SCALE GENOMIC DNA]</scope>
</reference>